<keyword evidence="10 16" id="KW-0812">Transmembrane</keyword>
<comment type="subunit">
    <text evidence="5">Part of an enzyme complex containing four subunits: a flavoprotein, an iron-sulfur protein, plus two membrane-anchoring proteins, SdhC and SdhD.</text>
</comment>
<dbReference type="HOGENOM" id="CLU_151315_0_0_5"/>
<dbReference type="InterPro" id="IPR034804">
    <property type="entry name" value="SQR/QFR_C/D"/>
</dbReference>
<evidence type="ECO:0000256" key="11">
    <source>
        <dbReference type="ARBA" id="ARBA00022723"/>
    </source>
</evidence>
<evidence type="ECO:0000256" key="6">
    <source>
        <dbReference type="ARBA" id="ARBA00019425"/>
    </source>
</evidence>
<evidence type="ECO:0000256" key="10">
    <source>
        <dbReference type="ARBA" id="ARBA00022692"/>
    </source>
</evidence>
<dbReference type="NCBIfam" id="TIGR02968">
    <property type="entry name" value="succ_dehyd_anc"/>
    <property type="match status" value="1"/>
</dbReference>
<dbReference type="eggNOG" id="COG2142">
    <property type="taxonomic scope" value="Bacteria"/>
</dbReference>
<keyword evidence="13 16" id="KW-1133">Transmembrane helix</keyword>
<feature type="transmembrane region" description="Helical" evidence="16">
    <location>
        <begin position="81"/>
        <end position="103"/>
    </location>
</feature>
<keyword evidence="14" id="KW-0408">Iron</keyword>
<dbReference type="KEGG" id="rpm:RSPPHO_02512"/>
<dbReference type="UniPathway" id="UPA00223"/>
<evidence type="ECO:0000256" key="14">
    <source>
        <dbReference type="ARBA" id="ARBA00023004"/>
    </source>
</evidence>
<comment type="function">
    <text evidence="2">Membrane-anchoring subunit of succinate dehydrogenase (SDH).</text>
</comment>
<dbReference type="Proteomes" id="UP000033220">
    <property type="component" value="Chromosome DSM 122"/>
</dbReference>
<dbReference type="InterPro" id="IPR014312">
    <property type="entry name" value="Succ_DH_anchor"/>
</dbReference>
<dbReference type="SUPFAM" id="SSF81343">
    <property type="entry name" value="Fumarate reductase respiratory complex transmembrane subunits"/>
    <property type="match status" value="1"/>
</dbReference>
<protein>
    <recommendedName>
        <fullName evidence="6">Succinate dehydrogenase hydrophobic membrane anchor subunit</fullName>
    </recommendedName>
</protein>
<accession>H6SMK3</accession>
<dbReference type="CDD" id="cd03495">
    <property type="entry name" value="SQR_TypeC_SdhD_like"/>
    <property type="match status" value="1"/>
</dbReference>
<evidence type="ECO:0000256" key="8">
    <source>
        <dbReference type="ARBA" id="ARBA00022532"/>
    </source>
</evidence>
<evidence type="ECO:0000313" key="18">
    <source>
        <dbReference type="Proteomes" id="UP000033220"/>
    </source>
</evidence>
<proteinExistence type="predicted"/>
<dbReference type="GO" id="GO:0006099">
    <property type="term" value="P:tricarboxylic acid cycle"/>
    <property type="evidence" value="ECO:0007669"/>
    <property type="project" value="UniProtKB-UniPathway"/>
</dbReference>
<dbReference type="Pfam" id="PF01127">
    <property type="entry name" value="Sdh_cyt"/>
    <property type="match status" value="1"/>
</dbReference>
<dbReference type="STRING" id="1150469.RSPPHO_02512"/>
<reference evidence="17 18" key="1">
    <citation type="submission" date="2012-02" db="EMBL/GenBank/DDBJ databases">
        <title>Shotgun genome sequence of Phaeospirillum photometricum DSM 122.</title>
        <authorList>
            <person name="Duquesne K."/>
            <person name="Sturgis J."/>
        </authorList>
    </citation>
    <scope>NUCLEOTIDE SEQUENCE [LARGE SCALE GENOMIC DNA]</scope>
    <source>
        <strain evidence="18">DSM122</strain>
    </source>
</reference>
<feature type="transmembrane region" description="Helical" evidence="16">
    <location>
        <begin position="43"/>
        <end position="61"/>
    </location>
</feature>
<comment type="subcellular location">
    <subcellularLocation>
        <location evidence="3">Membrane</location>
        <topology evidence="3">Multi-pass membrane protein</topology>
    </subcellularLocation>
</comment>
<keyword evidence="11" id="KW-0479">Metal-binding</keyword>
<evidence type="ECO:0000256" key="13">
    <source>
        <dbReference type="ARBA" id="ARBA00022989"/>
    </source>
</evidence>
<gene>
    <name evidence="17" type="ORF">RSPPHO_02512</name>
</gene>
<comment type="pathway">
    <text evidence="4">Carbohydrate metabolism; tricarboxylic acid cycle.</text>
</comment>
<organism evidence="17 18">
    <name type="scientific">Pararhodospirillum photometricum DSM 122</name>
    <dbReference type="NCBI Taxonomy" id="1150469"/>
    <lineage>
        <taxon>Bacteria</taxon>
        <taxon>Pseudomonadati</taxon>
        <taxon>Pseudomonadota</taxon>
        <taxon>Alphaproteobacteria</taxon>
        <taxon>Rhodospirillales</taxon>
        <taxon>Rhodospirillaceae</taxon>
        <taxon>Pararhodospirillum</taxon>
    </lineage>
</organism>
<dbReference type="PATRIC" id="fig|1150469.3.peg.2857"/>
<keyword evidence="7" id="KW-0813">Transport</keyword>
<evidence type="ECO:0000256" key="12">
    <source>
        <dbReference type="ARBA" id="ARBA00022982"/>
    </source>
</evidence>
<keyword evidence="17" id="KW-0560">Oxidoreductase</keyword>
<evidence type="ECO:0000313" key="17">
    <source>
        <dbReference type="EMBL" id="CCG09138.1"/>
    </source>
</evidence>
<name>H6SMK3_PARPM</name>
<evidence type="ECO:0000256" key="5">
    <source>
        <dbReference type="ARBA" id="ARBA00011558"/>
    </source>
</evidence>
<feature type="transmembrane region" description="Helical" evidence="16">
    <location>
        <begin position="115"/>
        <end position="136"/>
    </location>
</feature>
<evidence type="ECO:0000256" key="7">
    <source>
        <dbReference type="ARBA" id="ARBA00022448"/>
    </source>
</evidence>
<dbReference type="AlphaFoldDB" id="H6SMK3"/>
<keyword evidence="12" id="KW-0249">Electron transport</keyword>
<evidence type="ECO:0000256" key="16">
    <source>
        <dbReference type="SAM" id="Phobius"/>
    </source>
</evidence>
<dbReference type="GO" id="GO:0016020">
    <property type="term" value="C:membrane"/>
    <property type="evidence" value="ECO:0007669"/>
    <property type="project" value="UniProtKB-SubCell"/>
</dbReference>
<keyword evidence="15 16" id="KW-0472">Membrane</keyword>
<dbReference type="GO" id="GO:0016491">
    <property type="term" value="F:oxidoreductase activity"/>
    <property type="evidence" value="ECO:0007669"/>
    <property type="project" value="UniProtKB-KW"/>
</dbReference>
<evidence type="ECO:0000256" key="9">
    <source>
        <dbReference type="ARBA" id="ARBA00022617"/>
    </source>
</evidence>
<evidence type="ECO:0000256" key="2">
    <source>
        <dbReference type="ARBA" id="ARBA00004050"/>
    </source>
</evidence>
<keyword evidence="9" id="KW-0349">Heme</keyword>
<dbReference type="InterPro" id="IPR000701">
    <property type="entry name" value="SuccDH_FuR_B_TM-su"/>
</dbReference>
<evidence type="ECO:0000256" key="3">
    <source>
        <dbReference type="ARBA" id="ARBA00004141"/>
    </source>
</evidence>
<evidence type="ECO:0000256" key="15">
    <source>
        <dbReference type="ARBA" id="ARBA00023136"/>
    </source>
</evidence>
<keyword evidence="18" id="KW-1185">Reference proteome</keyword>
<evidence type="ECO:0000256" key="1">
    <source>
        <dbReference type="ARBA" id="ARBA00001971"/>
    </source>
</evidence>
<dbReference type="GO" id="GO:0020037">
    <property type="term" value="F:heme binding"/>
    <property type="evidence" value="ECO:0007669"/>
    <property type="project" value="InterPro"/>
</dbReference>
<sequence>MDRRPRRRLTRENVMSLRSSLGRARGLGAAKEGAASHWMAERLPAIALVPLVLWFVFVAIIPNLGASHAEVVAFMGSPINAALMLLTVLCAFYHGMLGLIVILEDYVQNHTARNVVVFATKLYAALGAALATVSILKLSVGG</sequence>
<dbReference type="EMBL" id="HE663493">
    <property type="protein sequence ID" value="CCG09138.1"/>
    <property type="molecule type" value="Genomic_DNA"/>
</dbReference>
<comment type="cofactor">
    <cofactor evidence="1">
        <name>heme</name>
        <dbReference type="ChEBI" id="CHEBI:30413"/>
    </cofactor>
</comment>
<dbReference type="Gene3D" id="1.20.1300.10">
    <property type="entry name" value="Fumarate reductase/succinate dehydrogenase, transmembrane subunit"/>
    <property type="match status" value="1"/>
</dbReference>
<keyword evidence="8" id="KW-0816">Tricarboxylic acid cycle</keyword>
<evidence type="ECO:0000256" key="4">
    <source>
        <dbReference type="ARBA" id="ARBA00005163"/>
    </source>
</evidence>
<dbReference type="GO" id="GO:0046872">
    <property type="term" value="F:metal ion binding"/>
    <property type="evidence" value="ECO:0007669"/>
    <property type="project" value="UniProtKB-KW"/>
</dbReference>